<comment type="similarity">
    <text evidence="2">Belongs to the ARPC4 family.</text>
</comment>
<sequence>MVKHRSMHVKGTSGGSPLRKELQDHVRKLPAESAKCANLTSPAVKIQLQPLSITKGWTRPRLAIMSQSLRPYLQAVRSSLTSALTLSNFASQTAERHNVPEIEAQTSPEVLLTPLTIARNENERVLIEPSINSVRISIKIKQADEIEHILVHKFTRFLTQRAESFFILRRKPIKGYDISFLITNFHTEEMLKHKLVDFIIQFMEEVDKEISEMKLFLNARARFVAESFLTPNRVVGTRISHHVEVMDQNHELELDVGSSAPGKPGSTMVPTLILVRKSGAEWERRHGASILINNYSYEHNFLSKSSVAYQIQRGRSHSAARNS</sequence>
<dbReference type="GO" id="GO:0005885">
    <property type="term" value="C:Arp2/3 protein complex"/>
    <property type="evidence" value="ECO:0007669"/>
    <property type="project" value="InterPro"/>
</dbReference>
<dbReference type="Proteomes" id="UP000830671">
    <property type="component" value="Chromosome 8"/>
</dbReference>
<protein>
    <recommendedName>
        <fullName evidence="7">Arp2/3 complex 20 kDa</fullName>
    </recommendedName>
</protein>
<dbReference type="InterPro" id="IPR034666">
    <property type="entry name" value="ARPC2/4"/>
</dbReference>
<evidence type="ECO:0000256" key="8">
    <source>
        <dbReference type="SAM" id="MobiDB-lite"/>
    </source>
</evidence>
<accession>A0A9Q8T514</accession>
<dbReference type="Gene3D" id="3.30.1460.20">
    <property type="match status" value="1"/>
</dbReference>
<feature type="region of interest" description="Disordered" evidence="8">
    <location>
        <begin position="1"/>
        <end position="21"/>
    </location>
</feature>
<evidence type="ECO:0000256" key="7">
    <source>
        <dbReference type="ARBA" id="ARBA00082270"/>
    </source>
</evidence>
<dbReference type="AlphaFoldDB" id="A0A9Q8T514"/>
<keyword evidence="4" id="KW-0009">Actin-binding</keyword>
<keyword evidence="3" id="KW-0963">Cytoplasm</keyword>
<dbReference type="GO" id="GO:0034314">
    <property type="term" value="P:Arp2/3 complex-mediated actin nucleation"/>
    <property type="evidence" value="ECO:0007669"/>
    <property type="project" value="InterPro"/>
</dbReference>
<dbReference type="InterPro" id="IPR008384">
    <property type="entry name" value="ARPC4"/>
</dbReference>
<comment type="subcellular location">
    <subcellularLocation>
        <location evidence="1">Cytoplasm</location>
        <location evidence="1">Cytoskeleton</location>
    </subcellularLocation>
</comment>
<evidence type="ECO:0000256" key="1">
    <source>
        <dbReference type="ARBA" id="ARBA00004245"/>
    </source>
</evidence>
<keyword evidence="10" id="KW-1185">Reference proteome</keyword>
<name>A0A9Q8T514_9PEZI</name>
<keyword evidence="5" id="KW-0206">Cytoskeleton</keyword>
<organism evidence="9 10">
    <name type="scientific">Colletotrichum lupini</name>
    <dbReference type="NCBI Taxonomy" id="145971"/>
    <lineage>
        <taxon>Eukaryota</taxon>
        <taxon>Fungi</taxon>
        <taxon>Dikarya</taxon>
        <taxon>Ascomycota</taxon>
        <taxon>Pezizomycotina</taxon>
        <taxon>Sordariomycetes</taxon>
        <taxon>Hypocreomycetidae</taxon>
        <taxon>Glomerellales</taxon>
        <taxon>Glomerellaceae</taxon>
        <taxon>Colletotrichum</taxon>
        <taxon>Colletotrichum acutatum species complex</taxon>
    </lineage>
</organism>
<dbReference type="GO" id="GO:0051015">
    <property type="term" value="F:actin filament binding"/>
    <property type="evidence" value="ECO:0007669"/>
    <property type="project" value="TreeGrafter"/>
</dbReference>
<dbReference type="FunFam" id="3.30.1460.20:FF:000001">
    <property type="entry name" value="Actin-related protein 2/3 complex subunit 4"/>
    <property type="match status" value="1"/>
</dbReference>
<proteinExistence type="inferred from homology"/>
<evidence type="ECO:0000256" key="5">
    <source>
        <dbReference type="ARBA" id="ARBA00023212"/>
    </source>
</evidence>
<dbReference type="GO" id="GO:0030041">
    <property type="term" value="P:actin filament polymerization"/>
    <property type="evidence" value="ECO:0007669"/>
    <property type="project" value="InterPro"/>
</dbReference>
<evidence type="ECO:0000313" key="10">
    <source>
        <dbReference type="Proteomes" id="UP000830671"/>
    </source>
</evidence>
<gene>
    <name evidence="9" type="ORF">CLUP02_14791</name>
</gene>
<evidence type="ECO:0000313" key="9">
    <source>
        <dbReference type="EMBL" id="UQC89262.1"/>
    </source>
</evidence>
<comment type="function">
    <text evidence="6">Functions as actin-binding component of the Arp2/3 complex which is involved in regulation of actin polymerization and together with an activating nucleation-promoting factor (NPF) mediates the formation of branched actin networks. Seems to contact the mother actin filament.</text>
</comment>
<dbReference type="GeneID" id="73348727"/>
<evidence type="ECO:0000256" key="3">
    <source>
        <dbReference type="ARBA" id="ARBA00022490"/>
    </source>
</evidence>
<evidence type="ECO:0000256" key="4">
    <source>
        <dbReference type="ARBA" id="ARBA00023203"/>
    </source>
</evidence>
<dbReference type="PANTHER" id="PTHR22629:SF0">
    <property type="entry name" value="ACTIN-RELATED PROTEIN 2_3 COMPLEX SUBUNIT 4"/>
    <property type="match status" value="1"/>
</dbReference>
<dbReference type="SUPFAM" id="SSF69645">
    <property type="entry name" value="Arp2/3 complex subunits"/>
    <property type="match status" value="1"/>
</dbReference>
<dbReference type="EMBL" id="CP019480">
    <property type="protein sequence ID" value="UQC89262.1"/>
    <property type="molecule type" value="Genomic_DNA"/>
</dbReference>
<dbReference type="KEGG" id="clup:CLUP02_14791"/>
<dbReference type="RefSeq" id="XP_049150863.1">
    <property type="nucleotide sequence ID" value="XM_049293717.1"/>
</dbReference>
<dbReference type="Pfam" id="PF05856">
    <property type="entry name" value="ARPC4"/>
    <property type="match status" value="1"/>
</dbReference>
<evidence type="ECO:0000256" key="2">
    <source>
        <dbReference type="ARBA" id="ARBA00005919"/>
    </source>
</evidence>
<dbReference type="PANTHER" id="PTHR22629">
    <property type="entry name" value="ARP2/3 COMPLEX 20 KD SUBUNIT"/>
    <property type="match status" value="1"/>
</dbReference>
<reference evidence="9" key="1">
    <citation type="journal article" date="2021" name="Mol. Plant Microbe Interact.">
        <title>Complete Genome Sequence of the Plant-Pathogenic Fungus Colletotrichum lupini.</title>
        <authorList>
            <person name="Baroncelli R."/>
            <person name="Pensec F."/>
            <person name="Da Lio D."/>
            <person name="Boufleur T."/>
            <person name="Vicente I."/>
            <person name="Sarrocco S."/>
            <person name="Picot A."/>
            <person name="Baraldi E."/>
            <person name="Sukno S."/>
            <person name="Thon M."/>
            <person name="Le Floch G."/>
        </authorList>
    </citation>
    <scope>NUCLEOTIDE SEQUENCE</scope>
    <source>
        <strain evidence="9">IMI 504893</strain>
    </source>
</reference>
<evidence type="ECO:0000256" key="6">
    <source>
        <dbReference type="ARBA" id="ARBA00054835"/>
    </source>
</evidence>